<dbReference type="NCBIfam" id="TIGR01444">
    <property type="entry name" value="fkbM_fam"/>
    <property type="match status" value="1"/>
</dbReference>
<dbReference type="InterPro" id="IPR029063">
    <property type="entry name" value="SAM-dependent_MTases_sf"/>
</dbReference>
<keyword evidence="3" id="KW-1185">Reference proteome</keyword>
<dbReference type="EMBL" id="BRXX01000552">
    <property type="protein sequence ID" value="GMH46736.1"/>
    <property type="molecule type" value="Genomic_DNA"/>
</dbReference>
<evidence type="ECO:0000313" key="3">
    <source>
        <dbReference type="Proteomes" id="UP001165160"/>
    </source>
</evidence>
<reference evidence="3" key="1">
    <citation type="journal article" date="2023" name="Commun. Biol.">
        <title>Genome analysis of Parmales, the sister group of diatoms, reveals the evolutionary specialization of diatoms from phago-mixotrophs to photoautotrophs.</title>
        <authorList>
            <person name="Ban H."/>
            <person name="Sato S."/>
            <person name="Yoshikawa S."/>
            <person name="Yamada K."/>
            <person name="Nakamura Y."/>
            <person name="Ichinomiya M."/>
            <person name="Sato N."/>
            <person name="Blanc-Mathieu R."/>
            <person name="Endo H."/>
            <person name="Kuwata A."/>
            <person name="Ogata H."/>
        </authorList>
    </citation>
    <scope>NUCLEOTIDE SEQUENCE [LARGE SCALE GENOMIC DNA]</scope>
    <source>
        <strain evidence="3">NIES 3699</strain>
    </source>
</reference>
<dbReference type="Proteomes" id="UP001165160">
    <property type="component" value="Unassembled WGS sequence"/>
</dbReference>
<dbReference type="Gene3D" id="3.40.50.150">
    <property type="entry name" value="Vaccinia Virus protein VP39"/>
    <property type="match status" value="1"/>
</dbReference>
<dbReference type="InterPro" id="IPR052514">
    <property type="entry name" value="SAM-dependent_MTase"/>
</dbReference>
<accession>A0A9W6Z6U3</accession>
<dbReference type="InterPro" id="IPR006342">
    <property type="entry name" value="FkbM_mtfrase"/>
</dbReference>
<name>A0A9W6Z6U3_9STRA</name>
<sequence length="362" mass="40364">MTSSAVSSANFRIATIAVALLVGFMAGRWLTTWPDLAAANLSNVIRRDPTPLDVDFFRLQDIYGPLRFAMFQQEPATCNPFVMAFGREGKRITVNDNIWDTALTEPGFHWKYPIEEGFAFEVIMESCVKDENGLTPLVLDAGANMGWFSLSAAACGCEAIAFEPNPVCQEFIGGSAVLNNFGSAVHRRTVAVTDVQQPISFNGWATATDENKLREQPAGNFVDGVRLDDEFQAFSATHYVLYLKVDIQGSEHDAIRGASKLLSSRKVRFVAFEAQLRAAEGSTEDAFKQLCLHGYQCFDVEKPLEMISCSESLSVYRDSRADCKSGDTKCERYIMCAHEKSHEEMLRKRINAMQMEARELRI</sequence>
<organism evidence="2 3">
    <name type="scientific">Triparma verrucosa</name>
    <dbReference type="NCBI Taxonomy" id="1606542"/>
    <lineage>
        <taxon>Eukaryota</taxon>
        <taxon>Sar</taxon>
        <taxon>Stramenopiles</taxon>
        <taxon>Ochrophyta</taxon>
        <taxon>Bolidophyceae</taxon>
        <taxon>Parmales</taxon>
        <taxon>Triparmaceae</taxon>
        <taxon>Triparma</taxon>
    </lineage>
</organism>
<comment type="caution">
    <text evidence="2">The sequence shown here is derived from an EMBL/GenBank/DDBJ whole genome shotgun (WGS) entry which is preliminary data.</text>
</comment>
<dbReference type="AlphaFoldDB" id="A0A9W6Z6U3"/>
<dbReference type="PANTHER" id="PTHR34203">
    <property type="entry name" value="METHYLTRANSFERASE, FKBM FAMILY PROTEIN"/>
    <property type="match status" value="1"/>
</dbReference>
<protein>
    <recommendedName>
        <fullName evidence="1">Methyltransferase FkbM domain-containing protein</fullName>
    </recommendedName>
</protein>
<dbReference type="Pfam" id="PF05050">
    <property type="entry name" value="Methyltransf_21"/>
    <property type="match status" value="1"/>
</dbReference>
<evidence type="ECO:0000259" key="1">
    <source>
        <dbReference type="Pfam" id="PF05050"/>
    </source>
</evidence>
<proteinExistence type="predicted"/>
<dbReference type="PANTHER" id="PTHR34203:SF13">
    <property type="entry name" value="EXPRESSED PROTEIN"/>
    <property type="match status" value="1"/>
</dbReference>
<dbReference type="SUPFAM" id="SSF53335">
    <property type="entry name" value="S-adenosyl-L-methionine-dependent methyltransferases"/>
    <property type="match status" value="1"/>
</dbReference>
<evidence type="ECO:0000313" key="2">
    <source>
        <dbReference type="EMBL" id="GMH46736.1"/>
    </source>
</evidence>
<gene>
    <name evidence="2" type="ORF">TrVE_jg12154</name>
</gene>
<feature type="domain" description="Methyltransferase FkbM" evidence="1">
    <location>
        <begin position="140"/>
        <end position="296"/>
    </location>
</feature>